<keyword evidence="1" id="KW-0812">Transmembrane</keyword>
<dbReference type="EMBL" id="BAAAYX010000003">
    <property type="protein sequence ID" value="GAA3697240.1"/>
    <property type="molecule type" value="Genomic_DNA"/>
</dbReference>
<keyword evidence="3" id="KW-1185">Reference proteome</keyword>
<evidence type="ECO:0000313" key="3">
    <source>
        <dbReference type="Proteomes" id="UP001500051"/>
    </source>
</evidence>
<proteinExistence type="predicted"/>
<evidence type="ECO:0000256" key="1">
    <source>
        <dbReference type="SAM" id="Phobius"/>
    </source>
</evidence>
<gene>
    <name evidence="2" type="ORF">GCM10022204_11500</name>
</gene>
<sequence length="59" mass="6263">MPRLCGLAAIGLALLMIGASITNVVVLGVSPAFTLLLFVLAAFTVWLRRPHLHPLRPGS</sequence>
<comment type="caution">
    <text evidence="2">The sequence shown here is derived from an EMBL/GenBank/DDBJ whole genome shotgun (WGS) entry which is preliminary data.</text>
</comment>
<organism evidence="2 3">
    <name type="scientific">Microlunatus aurantiacus</name>
    <dbReference type="NCBI Taxonomy" id="446786"/>
    <lineage>
        <taxon>Bacteria</taxon>
        <taxon>Bacillati</taxon>
        <taxon>Actinomycetota</taxon>
        <taxon>Actinomycetes</taxon>
        <taxon>Propionibacteriales</taxon>
        <taxon>Propionibacteriaceae</taxon>
        <taxon>Microlunatus</taxon>
    </lineage>
</organism>
<protein>
    <submittedName>
        <fullName evidence="2">Uncharacterized protein</fullName>
    </submittedName>
</protein>
<accession>A0ABP7CZY7</accession>
<keyword evidence="1" id="KW-0472">Membrane</keyword>
<name>A0ABP7CZY7_9ACTN</name>
<reference evidence="3" key="1">
    <citation type="journal article" date="2019" name="Int. J. Syst. Evol. Microbiol.">
        <title>The Global Catalogue of Microorganisms (GCM) 10K type strain sequencing project: providing services to taxonomists for standard genome sequencing and annotation.</title>
        <authorList>
            <consortium name="The Broad Institute Genomics Platform"/>
            <consortium name="The Broad Institute Genome Sequencing Center for Infectious Disease"/>
            <person name="Wu L."/>
            <person name="Ma J."/>
        </authorList>
    </citation>
    <scope>NUCLEOTIDE SEQUENCE [LARGE SCALE GENOMIC DNA]</scope>
    <source>
        <strain evidence="3">JCM 16548</strain>
    </source>
</reference>
<evidence type="ECO:0000313" key="2">
    <source>
        <dbReference type="EMBL" id="GAA3697240.1"/>
    </source>
</evidence>
<dbReference type="RefSeq" id="WP_344811346.1">
    <property type="nucleotide sequence ID" value="NZ_BAAAYX010000003.1"/>
</dbReference>
<keyword evidence="1" id="KW-1133">Transmembrane helix</keyword>
<feature type="transmembrane region" description="Helical" evidence="1">
    <location>
        <begin position="29"/>
        <end position="47"/>
    </location>
</feature>
<dbReference type="Proteomes" id="UP001500051">
    <property type="component" value="Unassembled WGS sequence"/>
</dbReference>